<feature type="domain" description="Peptidase M20 dimerisation" evidence="1">
    <location>
        <begin position="44"/>
        <end position="139"/>
    </location>
</feature>
<dbReference type="SUPFAM" id="SSF55031">
    <property type="entry name" value="Bacterial exopeptidase dimerisation domain"/>
    <property type="match status" value="1"/>
</dbReference>
<dbReference type="InterPro" id="IPR017439">
    <property type="entry name" value="Amidohydrolase"/>
</dbReference>
<comment type="caution">
    <text evidence="2">The sequence shown here is derived from an EMBL/GenBank/DDBJ whole genome shotgun (WGS) entry which is preliminary data.</text>
</comment>
<reference evidence="2 3" key="1">
    <citation type="submission" date="2023-03" db="EMBL/GenBank/DDBJ databases">
        <title>NovoSphingobium album sp. nov. isolated from polycyclic aromatic hydrocarbons- and heavy-metal polluted soil.</title>
        <authorList>
            <person name="Liu Z."/>
            <person name="Wang K."/>
        </authorList>
    </citation>
    <scope>NUCLEOTIDE SEQUENCE [LARGE SCALE GENOMIC DNA]</scope>
    <source>
        <strain evidence="2 3">H3SJ31-1</strain>
    </source>
</reference>
<protein>
    <submittedName>
        <fullName evidence="2">Peptidase dimerization domain-containing protein</fullName>
    </submittedName>
</protein>
<dbReference type="Pfam" id="PF07687">
    <property type="entry name" value="M20_dimer"/>
    <property type="match status" value="1"/>
</dbReference>
<dbReference type="Gene3D" id="3.30.70.360">
    <property type="match status" value="1"/>
</dbReference>
<dbReference type="RefSeq" id="WP_275226716.1">
    <property type="nucleotide sequence ID" value="NZ_JARESE010000007.1"/>
</dbReference>
<dbReference type="InterPro" id="IPR036264">
    <property type="entry name" value="Bact_exopeptidase_dim_dom"/>
</dbReference>
<name>A0ABT5WLP9_9SPHN</name>
<keyword evidence="3" id="KW-1185">Reference proteome</keyword>
<proteinExistence type="predicted"/>
<dbReference type="EMBL" id="JARESE010000007">
    <property type="protein sequence ID" value="MDE8650636.1"/>
    <property type="molecule type" value="Genomic_DNA"/>
</dbReference>
<dbReference type="PANTHER" id="PTHR11014:SF63">
    <property type="entry name" value="METALLOPEPTIDASE, PUTATIVE (AFU_ORTHOLOGUE AFUA_6G09600)-RELATED"/>
    <property type="match status" value="1"/>
</dbReference>
<dbReference type="PANTHER" id="PTHR11014">
    <property type="entry name" value="PEPTIDASE M20 FAMILY MEMBER"/>
    <property type="match status" value="1"/>
</dbReference>
<accession>A0ABT5WLP9</accession>
<dbReference type="Proteomes" id="UP001216253">
    <property type="component" value="Unassembled WGS sequence"/>
</dbReference>
<sequence length="264" mass="27810">MAMINDGLLTRFPKRDVVFGQHVMVGSAGTVAGSAGPITSAADSLEIRLFERGAHGSMPQASIDPVVMAAATVLRLQTMVSREVAATESAVVTVGVLQAGTKENVIPDEALINLNVRTFDADVRRRVLAAIERIVNAEAQAAGAPRPPEITPLDNYPLNVNDKDASDRVAAAFRAHFSADRVHHTGPAPASEDFGCFGTAWDAPSVFWFVGGTDPALYAKAKAEGRVNDLPVNHSPHFAPVLHPTLETGVEAMAAAVMAWNAVG</sequence>
<gene>
    <name evidence="2" type="ORF">PYV00_02755</name>
</gene>
<evidence type="ECO:0000313" key="2">
    <source>
        <dbReference type="EMBL" id="MDE8650636.1"/>
    </source>
</evidence>
<dbReference type="SUPFAM" id="SSF53187">
    <property type="entry name" value="Zn-dependent exopeptidases"/>
    <property type="match status" value="1"/>
</dbReference>
<organism evidence="2 3">
    <name type="scientific">Novosphingobium album</name>
    <name type="common">ex Liu et al. 2023</name>
    <dbReference type="NCBI Taxonomy" id="3031130"/>
    <lineage>
        <taxon>Bacteria</taxon>
        <taxon>Pseudomonadati</taxon>
        <taxon>Pseudomonadota</taxon>
        <taxon>Alphaproteobacteria</taxon>
        <taxon>Sphingomonadales</taxon>
        <taxon>Sphingomonadaceae</taxon>
        <taxon>Novosphingobium</taxon>
    </lineage>
</organism>
<evidence type="ECO:0000259" key="1">
    <source>
        <dbReference type="Pfam" id="PF07687"/>
    </source>
</evidence>
<evidence type="ECO:0000313" key="3">
    <source>
        <dbReference type="Proteomes" id="UP001216253"/>
    </source>
</evidence>
<dbReference type="InterPro" id="IPR011650">
    <property type="entry name" value="Peptidase_M20_dimer"/>
</dbReference>